<dbReference type="GO" id="GO:0030313">
    <property type="term" value="C:cell envelope"/>
    <property type="evidence" value="ECO:0007669"/>
    <property type="project" value="UniProtKB-SubCell"/>
</dbReference>
<keyword evidence="4" id="KW-0479">Metal-binding</keyword>
<feature type="domain" description="NapC/NirT cytochrome c N-terminal" evidence="7">
    <location>
        <begin position="20"/>
        <end position="93"/>
    </location>
</feature>
<comment type="subcellular location">
    <subcellularLocation>
        <location evidence="1">Cell envelope</location>
    </subcellularLocation>
</comment>
<dbReference type="GO" id="GO:0046872">
    <property type="term" value="F:metal ion binding"/>
    <property type="evidence" value="ECO:0007669"/>
    <property type="project" value="UniProtKB-KW"/>
</dbReference>
<dbReference type="InterPro" id="IPR005126">
    <property type="entry name" value="NapC/NirT_cyt_c_N"/>
</dbReference>
<dbReference type="STRING" id="1121429.SAMN02745133_02627"/>
<name>A0A1M5BLJ2_9FIRM</name>
<evidence type="ECO:0000256" key="4">
    <source>
        <dbReference type="ARBA" id="ARBA00022723"/>
    </source>
</evidence>
<proteinExistence type="predicted"/>
<sequence>MLSPLITQIPPLQGKLDGPGFCGSCHLMDPWVETWSHSAYREVASCSDCHILHDVIRGAYYKAFVGVRDTVDMVLGTWPAPIKLSSHGGVVTQENCYRCHSTVISNQTAESPAP</sequence>
<evidence type="ECO:0000256" key="6">
    <source>
        <dbReference type="ARBA" id="ARBA00023004"/>
    </source>
</evidence>
<dbReference type="SUPFAM" id="SSF48695">
    <property type="entry name" value="Multiheme cytochromes"/>
    <property type="match status" value="1"/>
</dbReference>
<evidence type="ECO:0000259" key="7">
    <source>
        <dbReference type="Pfam" id="PF03264"/>
    </source>
</evidence>
<keyword evidence="2" id="KW-0813">Transport</keyword>
<dbReference type="AlphaFoldDB" id="A0A1M5BLJ2"/>
<keyword evidence="6" id="KW-0408">Iron</keyword>
<accession>A0A1M5BLJ2</accession>
<keyword evidence="5" id="KW-0249">Electron transport</keyword>
<dbReference type="Gene3D" id="1.10.3820.10">
    <property type="entry name" value="Di-heme elbow motif domain"/>
    <property type="match status" value="1"/>
</dbReference>
<dbReference type="InterPro" id="IPR036280">
    <property type="entry name" value="Multihaem_cyt_sf"/>
</dbReference>
<dbReference type="InterPro" id="IPR038266">
    <property type="entry name" value="NapC/NirT_cytc_sf"/>
</dbReference>
<evidence type="ECO:0000256" key="2">
    <source>
        <dbReference type="ARBA" id="ARBA00022448"/>
    </source>
</evidence>
<gene>
    <name evidence="8" type="ORF">SAMN02745133_02627</name>
</gene>
<evidence type="ECO:0000256" key="5">
    <source>
        <dbReference type="ARBA" id="ARBA00022982"/>
    </source>
</evidence>
<keyword evidence="3" id="KW-0349">Heme</keyword>
<dbReference type="Pfam" id="PF03264">
    <property type="entry name" value="Cytochrom_NNT"/>
    <property type="match status" value="1"/>
</dbReference>
<dbReference type="OrthoDB" id="9791652at2"/>
<protein>
    <submittedName>
        <fullName evidence="8">Cytochrome c nitrite reductase small subunit</fullName>
    </submittedName>
</protein>
<evidence type="ECO:0000256" key="1">
    <source>
        <dbReference type="ARBA" id="ARBA00004196"/>
    </source>
</evidence>
<evidence type="ECO:0000256" key="3">
    <source>
        <dbReference type="ARBA" id="ARBA00022617"/>
    </source>
</evidence>
<dbReference type="RefSeq" id="WP_073239836.1">
    <property type="nucleotide sequence ID" value="NZ_FQUY01000023.1"/>
</dbReference>
<reference evidence="9" key="1">
    <citation type="submission" date="2016-11" db="EMBL/GenBank/DDBJ databases">
        <authorList>
            <person name="Varghese N."/>
            <person name="Submissions S."/>
        </authorList>
    </citation>
    <scope>NUCLEOTIDE SEQUENCE [LARGE SCALE GENOMIC DNA]</scope>
    <source>
        <strain evidence="9">DSM 12395</strain>
    </source>
</reference>
<keyword evidence="9" id="KW-1185">Reference proteome</keyword>
<evidence type="ECO:0000313" key="8">
    <source>
        <dbReference type="EMBL" id="SHF43077.1"/>
    </source>
</evidence>
<organism evidence="8 9">
    <name type="scientific">Desulforamulus putei DSM 12395</name>
    <dbReference type="NCBI Taxonomy" id="1121429"/>
    <lineage>
        <taxon>Bacteria</taxon>
        <taxon>Bacillati</taxon>
        <taxon>Bacillota</taxon>
        <taxon>Clostridia</taxon>
        <taxon>Eubacteriales</taxon>
        <taxon>Peptococcaceae</taxon>
        <taxon>Desulforamulus</taxon>
    </lineage>
</organism>
<dbReference type="EMBL" id="FQUY01000023">
    <property type="protein sequence ID" value="SHF43077.1"/>
    <property type="molecule type" value="Genomic_DNA"/>
</dbReference>
<dbReference type="Proteomes" id="UP000184148">
    <property type="component" value="Unassembled WGS sequence"/>
</dbReference>
<evidence type="ECO:0000313" key="9">
    <source>
        <dbReference type="Proteomes" id="UP000184148"/>
    </source>
</evidence>